<reference evidence="4" key="1">
    <citation type="submission" date="2014-07" db="EMBL/GenBank/DDBJ databases">
        <authorList>
            <person name="Martin A.A"/>
            <person name="De Silva N."/>
        </authorList>
    </citation>
    <scope>NUCLEOTIDE SEQUENCE</scope>
</reference>
<evidence type="ECO:0000259" key="3">
    <source>
        <dbReference type="Pfam" id="PF00134"/>
    </source>
</evidence>
<accession>A0A0K0EUA0</accession>
<dbReference type="PANTHER" id="PTHR15615">
    <property type="match status" value="1"/>
</dbReference>
<dbReference type="GO" id="GO:0000307">
    <property type="term" value="C:cyclin-dependent protein kinase holoenzyme complex"/>
    <property type="evidence" value="ECO:0007669"/>
    <property type="project" value="TreeGrafter"/>
</dbReference>
<evidence type="ECO:0000313" key="5">
    <source>
        <dbReference type="WBParaSite" id="SVE_0009300.1"/>
    </source>
</evidence>
<dbReference type="InterPro" id="IPR013922">
    <property type="entry name" value="Cyclin_PHO80-like"/>
</dbReference>
<organism evidence="4 5">
    <name type="scientific">Strongyloides venezuelensis</name>
    <name type="common">Threadworm</name>
    <dbReference type="NCBI Taxonomy" id="75913"/>
    <lineage>
        <taxon>Eukaryota</taxon>
        <taxon>Metazoa</taxon>
        <taxon>Ecdysozoa</taxon>
        <taxon>Nematoda</taxon>
        <taxon>Chromadorea</taxon>
        <taxon>Rhabditida</taxon>
        <taxon>Tylenchina</taxon>
        <taxon>Panagrolaimomorpha</taxon>
        <taxon>Strongyloidoidea</taxon>
        <taxon>Strongyloididae</taxon>
        <taxon>Strongyloides</taxon>
    </lineage>
</organism>
<name>A0A0K0EUA0_STRVS</name>
<dbReference type="Gene3D" id="1.10.472.10">
    <property type="entry name" value="Cyclin-like"/>
    <property type="match status" value="1"/>
</dbReference>
<dbReference type="SUPFAM" id="SSF47954">
    <property type="entry name" value="Cyclin-like"/>
    <property type="match status" value="1"/>
</dbReference>
<evidence type="ECO:0000256" key="2">
    <source>
        <dbReference type="ARBA" id="ARBA00040808"/>
    </source>
</evidence>
<dbReference type="PANTHER" id="PTHR15615:SF108">
    <property type="entry name" value="PROTEIN CNPPD1"/>
    <property type="match status" value="1"/>
</dbReference>
<dbReference type="GO" id="GO:0016538">
    <property type="term" value="F:cyclin-dependent protein serine/threonine kinase regulator activity"/>
    <property type="evidence" value="ECO:0007669"/>
    <property type="project" value="TreeGrafter"/>
</dbReference>
<dbReference type="Pfam" id="PF00134">
    <property type="entry name" value="Cyclin_N"/>
    <property type="match status" value="1"/>
</dbReference>
<dbReference type="GO" id="GO:0005634">
    <property type="term" value="C:nucleus"/>
    <property type="evidence" value="ECO:0007669"/>
    <property type="project" value="TreeGrafter"/>
</dbReference>
<dbReference type="STRING" id="75913.A0A0K0EUA0"/>
<feature type="domain" description="Cyclin N-terminal" evidence="3">
    <location>
        <begin position="60"/>
        <end position="155"/>
    </location>
</feature>
<keyword evidence="4" id="KW-1185">Reference proteome</keyword>
<reference evidence="5" key="2">
    <citation type="submission" date="2015-08" db="UniProtKB">
        <authorList>
            <consortium name="WormBaseParasite"/>
        </authorList>
    </citation>
    <scope>IDENTIFICATION</scope>
</reference>
<evidence type="ECO:0000313" key="4">
    <source>
        <dbReference type="Proteomes" id="UP000035680"/>
    </source>
</evidence>
<dbReference type="CDD" id="cd20557">
    <property type="entry name" value="CYCLIN_ScPCL1-like"/>
    <property type="match status" value="1"/>
</dbReference>
<proteinExistence type="inferred from homology"/>
<dbReference type="Proteomes" id="UP000035680">
    <property type="component" value="Unassembled WGS sequence"/>
</dbReference>
<comment type="similarity">
    <text evidence="1">Belongs to the CNPPD1 family.</text>
</comment>
<protein>
    <recommendedName>
        <fullName evidence="2">Protein CNPPD1</fullName>
    </recommendedName>
</protein>
<dbReference type="AlphaFoldDB" id="A0A0K0EUA0"/>
<dbReference type="InterPro" id="IPR006671">
    <property type="entry name" value="Cyclin_N"/>
</dbReference>
<dbReference type="GO" id="GO:0019901">
    <property type="term" value="F:protein kinase binding"/>
    <property type="evidence" value="ECO:0007669"/>
    <property type="project" value="InterPro"/>
</dbReference>
<dbReference type="InterPro" id="IPR036915">
    <property type="entry name" value="Cyclin-like_sf"/>
</dbReference>
<evidence type="ECO:0000256" key="1">
    <source>
        <dbReference type="ARBA" id="ARBA00038508"/>
    </source>
</evidence>
<dbReference type="WBParaSite" id="SVE_0009300.1">
    <property type="protein sequence ID" value="SVE_0009300.1"/>
    <property type="gene ID" value="SVE_0009300"/>
</dbReference>
<sequence>MLSDCHNTMAPRSTHYKEFNRRIRRTLNYGDQRILSLTLPLSEMIVEYFSKHNTFCQLPLDFAVNLSRESCLEPCTMIVSMIYLERIRLLHGDYFRSTSPAELYLSCLIIANKYLQDSACIEHIYNWEWANLVDRDVKDINDLEINILKKMDWNIFISINEFQKTMELIEEWIAKYNVKNNKFATYTDLFVLSNRLTGCLDNFREFLKYISIFTTAYVASVIVLTTTTSALRPWIEESNNSIVTLERPSSIDVDIPHTSNVDSKINKLNSDNVTFENVFDTFVDGDFSETLENSKGIDDDIGNYEDYFKGRYFKKKINIFNERFNKRLKVF</sequence>